<evidence type="ECO:0000313" key="6">
    <source>
        <dbReference type="Proteomes" id="UP000265828"/>
    </source>
</evidence>
<dbReference type="GeneID" id="97189075"/>
<dbReference type="RefSeq" id="WP_054335603.1">
    <property type="nucleotide sequence ID" value="NZ_QRYY01000014.1"/>
</dbReference>
<evidence type="ECO:0000256" key="1">
    <source>
        <dbReference type="ARBA" id="ARBA00010990"/>
    </source>
</evidence>
<proteinExistence type="inferred from homology"/>
<dbReference type="GO" id="GO:0019878">
    <property type="term" value="P:lysine biosynthetic process via aminoadipic acid"/>
    <property type="evidence" value="ECO:0007669"/>
    <property type="project" value="TreeGrafter"/>
</dbReference>
<sequence length="232" mass="26543">MEIKRYGAKEFLAAGKLCIRENEIHIWCICWPEMTDFWVNHEYILSGQESEQVGRFRFSEDRMRYIAGKVVVRLLLKRYLDVETIDFSVSERGKPYHKKIAGKQTVDFNISHSGEFILAGFAVGMDIGVDVQEMAGCPDYWEIAGNFYTEEEAEDVIKEGSALFFQYWAAKEAYVKALGIGLGRGMDFFSVRNGEIIEKGRNDQGWFLYPVRIKGYAAYVAVHKKGDKSNGL</sequence>
<dbReference type="GO" id="GO:0005829">
    <property type="term" value="C:cytosol"/>
    <property type="evidence" value="ECO:0007669"/>
    <property type="project" value="TreeGrafter"/>
</dbReference>
<dbReference type="GO" id="GO:0000287">
    <property type="term" value="F:magnesium ion binding"/>
    <property type="evidence" value="ECO:0007669"/>
    <property type="project" value="InterPro"/>
</dbReference>
<dbReference type="InterPro" id="IPR055066">
    <property type="entry name" value="AASDHPPT_N"/>
</dbReference>
<dbReference type="GO" id="GO:0008897">
    <property type="term" value="F:holo-[acyl-carrier-protein] synthase activity"/>
    <property type="evidence" value="ECO:0007669"/>
    <property type="project" value="InterPro"/>
</dbReference>
<evidence type="ECO:0000259" key="3">
    <source>
        <dbReference type="Pfam" id="PF01648"/>
    </source>
</evidence>
<reference evidence="5 6" key="1">
    <citation type="submission" date="2018-08" db="EMBL/GenBank/DDBJ databases">
        <title>A genome reference for cultivated species of the human gut microbiota.</title>
        <authorList>
            <person name="Zou Y."/>
            <person name="Xue W."/>
            <person name="Luo G."/>
        </authorList>
    </citation>
    <scope>NUCLEOTIDE SEQUENCE [LARGE SCALE GENOMIC DNA]</scope>
    <source>
        <strain evidence="5 6">AF14-23</strain>
    </source>
</reference>
<accession>A0A395X2X4</accession>
<dbReference type="AlphaFoldDB" id="A0A395X2X4"/>
<comment type="caution">
    <text evidence="5">The sequence shown here is derived from an EMBL/GenBank/DDBJ whole genome shotgun (WGS) entry which is preliminary data.</text>
</comment>
<keyword evidence="2 5" id="KW-0808">Transferase</keyword>
<gene>
    <name evidence="5" type="ORF">DWW07_16445</name>
</gene>
<dbReference type="PANTHER" id="PTHR12215:SF10">
    <property type="entry name" value="L-AMINOADIPATE-SEMIALDEHYDE DEHYDROGENASE-PHOSPHOPANTETHEINYL TRANSFERASE"/>
    <property type="match status" value="1"/>
</dbReference>
<evidence type="ECO:0000313" key="5">
    <source>
        <dbReference type="EMBL" id="RGV60655.1"/>
    </source>
</evidence>
<dbReference type="Pfam" id="PF01648">
    <property type="entry name" value="ACPS"/>
    <property type="match status" value="1"/>
</dbReference>
<name>A0A395X2X4_9FIRM</name>
<dbReference type="PANTHER" id="PTHR12215">
    <property type="entry name" value="PHOSPHOPANTETHEINE TRANSFERASE"/>
    <property type="match status" value="1"/>
</dbReference>
<dbReference type="InterPro" id="IPR037143">
    <property type="entry name" value="4-PPantetheinyl_Trfase_dom_sf"/>
</dbReference>
<feature type="domain" description="4'-phosphopantetheinyl transferase N-terminal" evidence="4">
    <location>
        <begin position="32"/>
        <end position="118"/>
    </location>
</feature>
<dbReference type="Pfam" id="PF22624">
    <property type="entry name" value="AASDHPPT_N"/>
    <property type="match status" value="1"/>
</dbReference>
<evidence type="ECO:0000256" key="2">
    <source>
        <dbReference type="ARBA" id="ARBA00022679"/>
    </source>
</evidence>
<dbReference type="InterPro" id="IPR008278">
    <property type="entry name" value="4-PPantetheinyl_Trfase_dom"/>
</dbReference>
<dbReference type="Gene3D" id="3.90.470.20">
    <property type="entry name" value="4'-phosphopantetheinyl transferase domain"/>
    <property type="match status" value="2"/>
</dbReference>
<evidence type="ECO:0000259" key="4">
    <source>
        <dbReference type="Pfam" id="PF22624"/>
    </source>
</evidence>
<protein>
    <submittedName>
        <fullName evidence="5">Phosphopantetheinyl transferase</fullName>
    </submittedName>
</protein>
<organism evidence="5 6">
    <name type="scientific">Blautia obeum</name>
    <dbReference type="NCBI Taxonomy" id="40520"/>
    <lineage>
        <taxon>Bacteria</taxon>
        <taxon>Bacillati</taxon>
        <taxon>Bacillota</taxon>
        <taxon>Clostridia</taxon>
        <taxon>Lachnospirales</taxon>
        <taxon>Lachnospiraceae</taxon>
        <taxon>Blautia</taxon>
    </lineage>
</organism>
<feature type="domain" description="4'-phosphopantetheinyl transferase" evidence="3">
    <location>
        <begin position="127"/>
        <end position="193"/>
    </location>
</feature>
<dbReference type="Proteomes" id="UP000265828">
    <property type="component" value="Unassembled WGS sequence"/>
</dbReference>
<dbReference type="InterPro" id="IPR050559">
    <property type="entry name" value="P-Pant_transferase_sf"/>
</dbReference>
<dbReference type="SUPFAM" id="SSF56214">
    <property type="entry name" value="4'-phosphopantetheinyl transferase"/>
    <property type="match status" value="2"/>
</dbReference>
<dbReference type="EMBL" id="QRZI01000016">
    <property type="protein sequence ID" value="RGV60655.1"/>
    <property type="molecule type" value="Genomic_DNA"/>
</dbReference>
<comment type="similarity">
    <text evidence="1">Belongs to the P-Pant transferase superfamily. Gsp/Sfp/HetI/AcpT family.</text>
</comment>